<dbReference type="SUPFAM" id="SSF143243">
    <property type="entry name" value="Nqo5-like"/>
    <property type="match status" value="1"/>
</dbReference>
<dbReference type="HAMAP" id="MF_01357">
    <property type="entry name" value="NDH1_NuoC"/>
    <property type="match status" value="1"/>
</dbReference>
<evidence type="ECO:0000256" key="13">
    <source>
        <dbReference type="ARBA" id="ARBA00038617"/>
    </source>
</evidence>
<evidence type="ECO:0000256" key="5">
    <source>
        <dbReference type="ARBA" id="ARBA00022448"/>
    </source>
</evidence>
<dbReference type="InterPro" id="IPR022885">
    <property type="entry name" value="NDH1_su_D/H"/>
</dbReference>
<evidence type="ECO:0000256" key="7">
    <source>
        <dbReference type="ARBA" id="ARBA00022519"/>
    </source>
</evidence>
<evidence type="ECO:0000256" key="14">
    <source>
        <dbReference type="ARBA" id="ARBA00047712"/>
    </source>
</evidence>
<dbReference type="PANTHER" id="PTHR11993:SF10">
    <property type="entry name" value="NADH DEHYDROGENASE [UBIQUINONE] IRON-SULFUR PROTEIN 2, MITOCHONDRIAL"/>
    <property type="match status" value="1"/>
</dbReference>
<evidence type="ECO:0000259" key="16">
    <source>
        <dbReference type="Pfam" id="PF00346"/>
    </source>
</evidence>
<keyword evidence="8" id="KW-0874">Quinone</keyword>
<dbReference type="Pfam" id="PF00346">
    <property type="entry name" value="Complex1_49kDa"/>
    <property type="match status" value="1"/>
</dbReference>
<evidence type="ECO:0000313" key="17">
    <source>
        <dbReference type="EMBL" id="BDD89343.1"/>
    </source>
</evidence>
<keyword evidence="11" id="KW-0472">Membrane</keyword>
<dbReference type="InterPro" id="IPR026662">
    <property type="entry name" value="NDH-1_subunit_CD"/>
</dbReference>
<dbReference type="InterPro" id="IPR010218">
    <property type="entry name" value="NADH_DH_suC"/>
</dbReference>
<dbReference type="PANTHER" id="PTHR11993">
    <property type="entry name" value="NADH-UBIQUINONE OXIDOREDUCTASE 49 KDA SUBUNIT"/>
    <property type="match status" value="1"/>
</dbReference>
<evidence type="ECO:0000256" key="1">
    <source>
        <dbReference type="ARBA" id="ARBA00002378"/>
    </source>
</evidence>
<keyword evidence="12" id="KW-0511">Multifunctional enzyme</keyword>
<feature type="domain" description="NADH-quinone oxidoreductase subunit D" evidence="16">
    <location>
        <begin position="302"/>
        <end position="572"/>
    </location>
</feature>
<comment type="subcellular location">
    <subcellularLocation>
        <location evidence="2">Cell inner membrane</location>
        <topology evidence="2">Peripheral membrane protein</topology>
    </subcellularLocation>
</comment>
<evidence type="ECO:0000256" key="2">
    <source>
        <dbReference type="ARBA" id="ARBA00004417"/>
    </source>
</evidence>
<dbReference type="InterPro" id="IPR001135">
    <property type="entry name" value="NADH_Q_OxRdtase_suD"/>
</dbReference>
<reference evidence="17 18" key="1">
    <citation type="submission" date="2022-01" db="EMBL/GenBank/DDBJ databases">
        <title>Desulfofustis limnae sp. nov., a novel mesophilic sulfate-reducing bacterium isolated from marsh soil.</title>
        <authorList>
            <person name="Watanabe M."/>
            <person name="Takahashi A."/>
            <person name="Kojima H."/>
            <person name="Fukui M."/>
        </authorList>
    </citation>
    <scope>NUCLEOTIDE SEQUENCE [LARGE SCALE GENOMIC DNA]</scope>
    <source>
        <strain evidence="17 18">PPLL</strain>
    </source>
</reference>
<protein>
    <submittedName>
        <fullName evidence="17">NADH-quinone oxidoreductase subunit C/D 2</fullName>
    </submittedName>
</protein>
<evidence type="ECO:0000256" key="11">
    <source>
        <dbReference type="ARBA" id="ARBA00023136"/>
    </source>
</evidence>
<evidence type="ECO:0000256" key="4">
    <source>
        <dbReference type="ARBA" id="ARBA00010019"/>
    </source>
</evidence>
<feature type="domain" description="NADH:ubiquinone oxidoreductase 30kDa subunit" evidence="15">
    <location>
        <begin position="28"/>
        <end position="151"/>
    </location>
</feature>
<sequence length="572" mass="65480">MNETLQDKLRMLFPANRCHQVLDSIVMEVAPEMLVRTMERLKTYPDLGFSLLLDITAVDYLDYPGPPQPTRFQVSYILRNWNRNWLLHVVVPVADPDRGLPTVSTVWGAADWAEREVYDQYGIVFTGHPDLRRILNHWQFKGHPLRKDYDIYQGQVCYETDSLEREIRARLATKGVDESTMSDINTEMMFLNLGPSHPATHGAIRIFTALDGETIMANVNEIGYLHRGFEKTAENRTYNQVIPLTDRLNYCSALINNIAYVKAVESWLGLEITERTKFMRVILTEFFRVQDHLVCLAANLVDMGGLTNYWYLYNEKEASYDLISKLTGARLTSSFTRIGGMYRDFYDGWQDDMEQQLRAIEKGVNDSLALVLQNRIVHDRTQGTCVLPAETALAYGYTGPNLRASGVAFDLRKDNPYYHYDAFDFAIPIGSTGDIYDRIMVRFEEIFESIKIIRQAMRMIPDGDIFVTDHHCVLPPKEQVYHRIEGLANHFKLIFEGIKVPRGEWYDSFEAANGELGFYIVSDGSGRPYKVKVRPPCFYAMAGFHTMVEGEMIADAIINLGSINIIGGELDR</sequence>
<dbReference type="Pfam" id="PF00329">
    <property type="entry name" value="Complex1_30kDa"/>
    <property type="match status" value="1"/>
</dbReference>
<keyword evidence="6" id="KW-1003">Cell membrane</keyword>
<dbReference type="Gene3D" id="3.30.460.80">
    <property type="entry name" value="NADH:ubiquinone oxidoreductase, 30kDa subunit"/>
    <property type="match status" value="1"/>
</dbReference>
<evidence type="ECO:0000256" key="10">
    <source>
        <dbReference type="ARBA" id="ARBA00023027"/>
    </source>
</evidence>
<gene>
    <name evidence="17" type="primary">nuoC2</name>
    <name evidence="17" type="ORF">DPPLL_37080</name>
</gene>
<accession>A0ABM7WEB5</accession>
<keyword evidence="7" id="KW-0997">Cell inner membrane</keyword>
<dbReference type="InterPro" id="IPR001268">
    <property type="entry name" value="NADH_UbQ_OxRdtase_30kDa_su"/>
</dbReference>
<keyword evidence="18" id="KW-1185">Reference proteome</keyword>
<evidence type="ECO:0000313" key="18">
    <source>
        <dbReference type="Proteomes" id="UP000830055"/>
    </source>
</evidence>
<evidence type="ECO:0000256" key="3">
    <source>
        <dbReference type="ARBA" id="ARBA00005769"/>
    </source>
</evidence>
<comment type="function">
    <text evidence="1">NDH-1 shuttles electrons from NADH, via FMN and iron-sulfur (Fe-S) centers, to quinones in the respiratory chain. The immediate electron acceptor for the enzyme in this species is believed to be ubiquinone. Couples the redox reaction to proton translocation (for every two electrons transferred, four hydrogen ions are translocated across the cytoplasmic membrane), and thus conserves the redox energy in a proton gradient.</text>
</comment>
<dbReference type="HAMAP" id="MF_01358">
    <property type="entry name" value="NDH1_NuoD"/>
    <property type="match status" value="1"/>
</dbReference>
<keyword evidence="5" id="KW-0813">Transport</keyword>
<keyword evidence="9" id="KW-1278">Translocase</keyword>
<comment type="catalytic activity">
    <reaction evidence="14">
        <text>a quinone + NADH + 5 H(+)(in) = a quinol + NAD(+) + 4 H(+)(out)</text>
        <dbReference type="Rhea" id="RHEA:57888"/>
        <dbReference type="ChEBI" id="CHEBI:15378"/>
        <dbReference type="ChEBI" id="CHEBI:24646"/>
        <dbReference type="ChEBI" id="CHEBI:57540"/>
        <dbReference type="ChEBI" id="CHEBI:57945"/>
        <dbReference type="ChEBI" id="CHEBI:132124"/>
    </reaction>
</comment>
<evidence type="ECO:0000256" key="9">
    <source>
        <dbReference type="ARBA" id="ARBA00022967"/>
    </source>
</evidence>
<comment type="similarity">
    <text evidence="3">Belongs to the complex I 49 kDa subunit family.</text>
</comment>
<dbReference type="EMBL" id="AP025516">
    <property type="protein sequence ID" value="BDD89343.1"/>
    <property type="molecule type" value="Genomic_DNA"/>
</dbReference>
<dbReference type="NCBIfam" id="NF004739">
    <property type="entry name" value="PRK06075.1"/>
    <property type="match status" value="1"/>
</dbReference>
<comment type="similarity">
    <text evidence="4">In the C-terminal section; belongs to the complex I 49 kDa subunit family.</text>
</comment>
<dbReference type="Proteomes" id="UP000830055">
    <property type="component" value="Chromosome"/>
</dbReference>
<name>A0ABM7WEB5_9BACT</name>
<evidence type="ECO:0000256" key="8">
    <source>
        <dbReference type="ARBA" id="ARBA00022719"/>
    </source>
</evidence>
<dbReference type="PROSITE" id="PS00535">
    <property type="entry name" value="COMPLEX1_49K"/>
    <property type="match status" value="1"/>
</dbReference>
<dbReference type="HAMAP" id="MF_01397">
    <property type="entry name" value="NDH1_NuoCD_2"/>
    <property type="match status" value="1"/>
</dbReference>
<keyword evidence="10" id="KW-0520">NAD</keyword>
<dbReference type="InterPro" id="IPR037232">
    <property type="entry name" value="NADH_quin_OxRdtase_su_C/D-like"/>
</dbReference>
<proteinExistence type="inferred from homology"/>
<dbReference type="InterPro" id="IPR029014">
    <property type="entry name" value="NiFe-Hase_large"/>
</dbReference>
<dbReference type="SUPFAM" id="SSF56762">
    <property type="entry name" value="HydB/Nqo4-like"/>
    <property type="match status" value="1"/>
</dbReference>
<organism evidence="17 18">
    <name type="scientific">Desulfofustis limnaeus</name>
    <dbReference type="NCBI Taxonomy" id="2740163"/>
    <lineage>
        <taxon>Bacteria</taxon>
        <taxon>Pseudomonadati</taxon>
        <taxon>Thermodesulfobacteriota</taxon>
        <taxon>Desulfobulbia</taxon>
        <taxon>Desulfobulbales</taxon>
        <taxon>Desulfocapsaceae</taxon>
        <taxon>Desulfofustis</taxon>
    </lineage>
</organism>
<evidence type="ECO:0000256" key="6">
    <source>
        <dbReference type="ARBA" id="ARBA00022475"/>
    </source>
</evidence>
<dbReference type="InterPro" id="IPR014029">
    <property type="entry name" value="NADH_UbQ_OxRdtase_49kDa_CS"/>
</dbReference>
<evidence type="ECO:0000256" key="12">
    <source>
        <dbReference type="ARBA" id="ARBA00023268"/>
    </source>
</evidence>
<dbReference type="Gene3D" id="1.10.645.10">
    <property type="entry name" value="Cytochrome-c3 Hydrogenase, chain B"/>
    <property type="match status" value="1"/>
</dbReference>
<evidence type="ECO:0000259" key="15">
    <source>
        <dbReference type="Pfam" id="PF00329"/>
    </source>
</evidence>
<comment type="subunit">
    <text evidence="13">NDH-1 is composed of 13 different subunits. Subunits NuoB, CD, E, F, and G constitute the peripheral sector of the complex.</text>
</comment>